<keyword evidence="3 5" id="KW-0479">Metal-binding</keyword>
<comment type="subcellular location">
    <subcellularLocation>
        <location evidence="5">Cytoplasm</location>
    </subcellularLocation>
</comment>
<feature type="binding site" evidence="5">
    <location>
        <position position="48"/>
    </location>
    <ligand>
        <name>a divalent metal cation</name>
        <dbReference type="ChEBI" id="CHEBI:60240"/>
    </ligand>
</feature>
<dbReference type="Gene3D" id="3.40.1210.10">
    <property type="entry name" value="Survival protein SurE-like phosphatase/nucleotidase"/>
    <property type="match status" value="1"/>
</dbReference>
<evidence type="ECO:0000256" key="2">
    <source>
        <dbReference type="ARBA" id="ARBA00011062"/>
    </source>
</evidence>
<dbReference type="RefSeq" id="WP_206729062.1">
    <property type="nucleotide sequence ID" value="NZ_CP071090.1"/>
</dbReference>
<feature type="binding site" evidence="5">
    <location>
        <position position="79"/>
    </location>
    <ligand>
        <name>a divalent metal cation</name>
        <dbReference type="ChEBI" id="CHEBI:60240"/>
    </ligand>
</feature>
<feature type="binding site" evidence="5">
    <location>
        <position position="139"/>
    </location>
    <ligand>
        <name>a divalent metal cation</name>
        <dbReference type="ChEBI" id="CHEBI:60240"/>
    </ligand>
</feature>
<dbReference type="SUPFAM" id="SSF64167">
    <property type="entry name" value="SurE-like"/>
    <property type="match status" value="1"/>
</dbReference>
<feature type="binding site" evidence="5">
    <location>
        <position position="47"/>
    </location>
    <ligand>
        <name>a divalent metal cation</name>
        <dbReference type="ChEBI" id="CHEBI:60240"/>
    </ligand>
</feature>
<protein>
    <recommendedName>
        <fullName evidence="5">5'-nucleotidase SurE</fullName>
        <ecNumber evidence="5">3.1.3.5</ecNumber>
    </recommendedName>
    <alternativeName>
        <fullName evidence="5">Nucleoside 5'-monophosphate phosphohydrolase</fullName>
    </alternativeName>
</protein>
<reference evidence="8 9" key="1">
    <citation type="submission" date="2021-02" db="EMBL/GenBank/DDBJ databases">
        <title>De Novo genome assembly of isolated myxobacteria.</title>
        <authorList>
            <person name="Stevens D.C."/>
        </authorList>
    </citation>
    <scope>NUCLEOTIDE SEQUENCE [LARGE SCALE GENOMIC DNA]</scope>
    <source>
        <strain evidence="9">SCPEA02</strain>
    </source>
</reference>
<evidence type="ECO:0000256" key="6">
    <source>
        <dbReference type="SAM" id="SignalP"/>
    </source>
</evidence>
<evidence type="ECO:0000256" key="1">
    <source>
        <dbReference type="ARBA" id="ARBA00000815"/>
    </source>
</evidence>
<feature type="signal peptide" evidence="6">
    <location>
        <begin position="1"/>
        <end position="23"/>
    </location>
</feature>
<dbReference type="Pfam" id="PF01975">
    <property type="entry name" value="SurE"/>
    <property type="match status" value="1"/>
</dbReference>
<dbReference type="PANTHER" id="PTHR30457:SF0">
    <property type="entry name" value="PHOSPHATASE, PUTATIVE (AFU_ORTHOLOGUE AFUA_4G01070)-RELATED"/>
    <property type="match status" value="1"/>
</dbReference>
<keyword evidence="4 5" id="KW-0378">Hydrolase</keyword>
<dbReference type="HAMAP" id="MF_00060">
    <property type="entry name" value="SurE"/>
    <property type="match status" value="1"/>
</dbReference>
<feature type="domain" description="Survival protein SurE-like phosphatase/nucleotidase" evidence="7">
    <location>
        <begin position="42"/>
        <end position="234"/>
    </location>
</feature>
<evidence type="ECO:0000256" key="4">
    <source>
        <dbReference type="ARBA" id="ARBA00022801"/>
    </source>
</evidence>
<keyword evidence="6" id="KW-0732">Signal</keyword>
<gene>
    <name evidence="5" type="primary">surE</name>
    <name evidence="8" type="ORF">JY651_22650</name>
</gene>
<dbReference type="InterPro" id="IPR030048">
    <property type="entry name" value="SurE"/>
</dbReference>
<evidence type="ECO:0000256" key="3">
    <source>
        <dbReference type="ARBA" id="ARBA00022723"/>
    </source>
</evidence>
<evidence type="ECO:0000259" key="7">
    <source>
        <dbReference type="Pfam" id="PF01975"/>
    </source>
</evidence>
<dbReference type="InterPro" id="IPR002828">
    <property type="entry name" value="SurE-like_Pase/nucleotidase"/>
</dbReference>
<organism evidence="8 9">
    <name type="scientific">Pyxidicoccus parkwayensis</name>
    <dbReference type="NCBI Taxonomy" id="2813578"/>
    <lineage>
        <taxon>Bacteria</taxon>
        <taxon>Pseudomonadati</taxon>
        <taxon>Myxococcota</taxon>
        <taxon>Myxococcia</taxon>
        <taxon>Myxococcales</taxon>
        <taxon>Cystobacterineae</taxon>
        <taxon>Myxococcaceae</taxon>
        <taxon>Pyxidicoccus</taxon>
    </lineage>
</organism>
<dbReference type="Proteomes" id="UP000662747">
    <property type="component" value="Chromosome"/>
</dbReference>
<evidence type="ECO:0000256" key="5">
    <source>
        <dbReference type="HAMAP-Rule" id="MF_00060"/>
    </source>
</evidence>
<proteinExistence type="inferred from homology"/>
<keyword evidence="5" id="KW-0547">Nucleotide-binding</keyword>
<dbReference type="PANTHER" id="PTHR30457">
    <property type="entry name" value="5'-NUCLEOTIDASE SURE"/>
    <property type="match status" value="1"/>
</dbReference>
<evidence type="ECO:0000313" key="9">
    <source>
        <dbReference type="Proteomes" id="UP000662747"/>
    </source>
</evidence>
<keyword evidence="5" id="KW-0963">Cytoplasm</keyword>
<comment type="cofactor">
    <cofactor evidence="5">
        <name>a divalent metal cation</name>
        <dbReference type="ChEBI" id="CHEBI:60240"/>
    </cofactor>
    <text evidence="5">Binds 1 divalent metal cation per subunit.</text>
</comment>
<feature type="chain" id="PRO_5046956076" description="5'-nucleotidase SurE" evidence="6">
    <location>
        <begin position="24"/>
        <end position="324"/>
    </location>
</feature>
<comment type="similarity">
    <text evidence="2 5">Belongs to the SurE nucleotidase family.</text>
</comment>
<dbReference type="InterPro" id="IPR036523">
    <property type="entry name" value="SurE-like_sf"/>
</dbReference>
<evidence type="ECO:0000313" key="8">
    <source>
        <dbReference type="EMBL" id="QSQ27541.1"/>
    </source>
</evidence>
<keyword evidence="9" id="KW-1185">Reference proteome</keyword>
<comment type="function">
    <text evidence="5">Nucleotidase that shows phosphatase activity on nucleoside 5'-monophosphates.</text>
</comment>
<dbReference type="EC" id="3.1.3.5" evidence="5"/>
<comment type="catalytic activity">
    <reaction evidence="1 5">
        <text>a ribonucleoside 5'-phosphate + H2O = a ribonucleoside + phosphate</text>
        <dbReference type="Rhea" id="RHEA:12484"/>
        <dbReference type="ChEBI" id="CHEBI:15377"/>
        <dbReference type="ChEBI" id="CHEBI:18254"/>
        <dbReference type="ChEBI" id="CHEBI:43474"/>
        <dbReference type="ChEBI" id="CHEBI:58043"/>
        <dbReference type="EC" id="3.1.3.5"/>
    </reaction>
</comment>
<accession>A0ABX7PAQ0</accession>
<name>A0ABX7PAQ0_9BACT</name>
<sequence length="324" mass="33412">MHTHRYFSLLTAAVLGLGTQAQAESEAHDTARAPAPARPLHILLTTDDGINGAGMRILRDTLCAAGHEVTVVAPSADRSGTSGALTLNAVMRTTRGTFPCGAGTGASWAVTGTPADSVLFGLSVVYGAQRPDLVISVMNYGQNVGRAVNHSGTVGAAVAGAEEGVPSIAVSIGLNLADAGTGFSQTLAAAPHVATYVKNLAEQLRDTAGRDGRLLPDRIALNVNYPVVLNETGQFDASQVGGPSVTFIGHAEVVRPTYLPVPNTPDTYISQGPICGLATECAPETEAGADTTALEQGEISMTPIAVDGTERPSLRPLLKVRLRK</sequence>
<dbReference type="EMBL" id="CP071090">
    <property type="protein sequence ID" value="QSQ27541.1"/>
    <property type="molecule type" value="Genomic_DNA"/>
</dbReference>